<dbReference type="RefSeq" id="WP_182515499.1">
    <property type="nucleotide sequence ID" value="NZ_JACGXP010000001.1"/>
</dbReference>
<protein>
    <submittedName>
        <fullName evidence="1">MFS family permease</fullName>
    </submittedName>
</protein>
<sequence>MIVAAGVGHFVEWFDFAVFGAGFVMRPRASSTSSGSPRSSAAALVGLHLRSELEDVPEFRALKAKGEVVIAALVPFFGLLSDKIGRKPVILAACINGHHRCHGAPGARDPQGPAAGLVGIAATCQDRLMSTSCMAVMVSG</sequence>
<dbReference type="EMBL" id="JACGXP010000001">
    <property type="protein sequence ID" value="MBA8989537.1"/>
    <property type="molecule type" value="Genomic_DNA"/>
</dbReference>
<reference evidence="1 2" key="1">
    <citation type="submission" date="2020-07" db="EMBL/GenBank/DDBJ databases">
        <title>Above-ground endophytic microbial communities from plants in different locations in the United States.</title>
        <authorList>
            <person name="Frank C."/>
        </authorList>
    </citation>
    <scope>NUCLEOTIDE SEQUENCE [LARGE SCALE GENOMIC DNA]</scope>
    <source>
        <strain evidence="1 2">WPL5_2</strain>
    </source>
</reference>
<accession>A0AAW3T4J7</accession>
<dbReference type="AlphaFoldDB" id="A0AAW3T4J7"/>
<name>A0AAW3T4J7_9MICO</name>
<dbReference type="Proteomes" id="UP000590225">
    <property type="component" value="Unassembled WGS sequence"/>
</dbReference>
<proteinExistence type="predicted"/>
<gene>
    <name evidence="1" type="ORF">FHW23_000769</name>
</gene>
<comment type="caution">
    <text evidence="1">The sequence shown here is derived from an EMBL/GenBank/DDBJ whole genome shotgun (WGS) entry which is preliminary data.</text>
</comment>
<evidence type="ECO:0000313" key="2">
    <source>
        <dbReference type="Proteomes" id="UP000590225"/>
    </source>
</evidence>
<evidence type="ECO:0000313" key="1">
    <source>
        <dbReference type="EMBL" id="MBA8989537.1"/>
    </source>
</evidence>
<organism evidence="1 2">
    <name type="scientific">Curtobacterium pusillum</name>
    <dbReference type="NCBI Taxonomy" id="69373"/>
    <lineage>
        <taxon>Bacteria</taxon>
        <taxon>Bacillati</taxon>
        <taxon>Actinomycetota</taxon>
        <taxon>Actinomycetes</taxon>
        <taxon>Micrococcales</taxon>
        <taxon>Microbacteriaceae</taxon>
        <taxon>Curtobacterium</taxon>
    </lineage>
</organism>